<protein>
    <recommendedName>
        <fullName evidence="8">3-deoxy-D-manno-octulosonate 8-phosphate phosphatase</fullName>
    </recommendedName>
</protein>
<proteinExistence type="inferred from homology"/>
<evidence type="ECO:0000313" key="7">
    <source>
        <dbReference type="EMBL" id="SVA02456.1"/>
    </source>
</evidence>
<keyword evidence="6" id="KW-0460">Magnesium</keyword>
<dbReference type="InterPro" id="IPR023214">
    <property type="entry name" value="HAD_sf"/>
</dbReference>
<dbReference type="InterPro" id="IPR010023">
    <property type="entry name" value="KdsC_fam"/>
</dbReference>
<dbReference type="SFLD" id="SFLDS00003">
    <property type="entry name" value="Haloacid_Dehalogenase"/>
    <property type="match status" value="1"/>
</dbReference>
<comment type="subunit">
    <text evidence="3">Homotetramer.</text>
</comment>
<dbReference type="NCBIfam" id="TIGR01670">
    <property type="entry name" value="KdsC-phosphatas"/>
    <property type="match status" value="1"/>
</dbReference>
<dbReference type="PIRSF" id="PIRSF006118">
    <property type="entry name" value="KDO8-P_Ptase"/>
    <property type="match status" value="1"/>
</dbReference>
<comment type="cofactor">
    <cofactor evidence="1">
        <name>Mg(2+)</name>
        <dbReference type="ChEBI" id="CHEBI:18420"/>
    </cofactor>
</comment>
<accession>A0A381SET6</accession>
<dbReference type="Gene3D" id="3.40.50.1000">
    <property type="entry name" value="HAD superfamily/HAD-like"/>
    <property type="match status" value="1"/>
</dbReference>
<reference evidence="7" key="1">
    <citation type="submission" date="2018-05" db="EMBL/GenBank/DDBJ databases">
        <authorList>
            <person name="Lanie J.A."/>
            <person name="Ng W.-L."/>
            <person name="Kazmierczak K.M."/>
            <person name="Andrzejewski T.M."/>
            <person name="Davidsen T.M."/>
            <person name="Wayne K.J."/>
            <person name="Tettelin H."/>
            <person name="Glass J.I."/>
            <person name="Rusch D."/>
            <person name="Podicherti R."/>
            <person name="Tsui H.-C.T."/>
            <person name="Winkler M.E."/>
        </authorList>
    </citation>
    <scope>NUCLEOTIDE SEQUENCE</scope>
</reference>
<dbReference type="Pfam" id="PF08282">
    <property type="entry name" value="Hydrolase_3"/>
    <property type="match status" value="1"/>
</dbReference>
<keyword evidence="5" id="KW-0378">Hydrolase</keyword>
<evidence type="ECO:0000256" key="1">
    <source>
        <dbReference type="ARBA" id="ARBA00001946"/>
    </source>
</evidence>
<dbReference type="SFLD" id="SFLDG01136">
    <property type="entry name" value="C1.6:_Phosphoserine_Phosphatas"/>
    <property type="match status" value="1"/>
</dbReference>
<dbReference type="GO" id="GO:0046872">
    <property type="term" value="F:metal ion binding"/>
    <property type="evidence" value="ECO:0007669"/>
    <property type="project" value="UniProtKB-KW"/>
</dbReference>
<evidence type="ECO:0008006" key="8">
    <source>
        <dbReference type="Google" id="ProtNLM"/>
    </source>
</evidence>
<evidence type="ECO:0000256" key="5">
    <source>
        <dbReference type="ARBA" id="ARBA00022801"/>
    </source>
</evidence>
<dbReference type="SUPFAM" id="SSF56784">
    <property type="entry name" value="HAD-like"/>
    <property type="match status" value="1"/>
</dbReference>
<comment type="similarity">
    <text evidence="2">Belongs to the KdsC family.</text>
</comment>
<keyword evidence="4" id="KW-0479">Metal-binding</keyword>
<dbReference type="GO" id="GO:0016788">
    <property type="term" value="F:hydrolase activity, acting on ester bonds"/>
    <property type="evidence" value="ECO:0007669"/>
    <property type="project" value="InterPro"/>
</dbReference>
<dbReference type="FunFam" id="3.40.50.1000:FF:000029">
    <property type="entry name" value="3-deoxy-D-manno-octulosonate 8-phosphate phosphatase KdsC"/>
    <property type="match status" value="1"/>
</dbReference>
<dbReference type="PANTHER" id="PTHR21485">
    <property type="entry name" value="HAD SUPERFAMILY MEMBERS CMAS AND KDSC"/>
    <property type="match status" value="1"/>
</dbReference>
<evidence type="ECO:0000256" key="4">
    <source>
        <dbReference type="ARBA" id="ARBA00022723"/>
    </source>
</evidence>
<dbReference type="InterPro" id="IPR050793">
    <property type="entry name" value="CMP-NeuNAc_synthase"/>
</dbReference>
<dbReference type="InterPro" id="IPR036412">
    <property type="entry name" value="HAD-like_sf"/>
</dbReference>
<evidence type="ECO:0000256" key="2">
    <source>
        <dbReference type="ARBA" id="ARBA00005893"/>
    </source>
</evidence>
<evidence type="ECO:0000256" key="6">
    <source>
        <dbReference type="ARBA" id="ARBA00022842"/>
    </source>
</evidence>
<organism evidence="7">
    <name type="scientific">marine metagenome</name>
    <dbReference type="NCBI Taxonomy" id="408172"/>
    <lineage>
        <taxon>unclassified sequences</taxon>
        <taxon>metagenomes</taxon>
        <taxon>ecological metagenomes</taxon>
    </lineage>
</organism>
<name>A0A381SET6_9ZZZZ</name>
<dbReference type="GO" id="GO:0008781">
    <property type="term" value="F:N-acylneuraminate cytidylyltransferase activity"/>
    <property type="evidence" value="ECO:0007669"/>
    <property type="project" value="TreeGrafter"/>
</dbReference>
<dbReference type="EMBL" id="UINC01003007">
    <property type="protein sequence ID" value="SVA02456.1"/>
    <property type="molecule type" value="Genomic_DNA"/>
</dbReference>
<gene>
    <name evidence="7" type="ORF">METZ01_LOCUS55310</name>
</gene>
<dbReference type="AlphaFoldDB" id="A0A381SET6"/>
<dbReference type="SFLD" id="SFLDG01138">
    <property type="entry name" value="C1.6.2:_Deoxy-d-mannose-octulo"/>
    <property type="match status" value="1"/>
</dbReference>
<dbReference type="PANTHER" id="PTHR21485:SF3">
    <property type="entry name" value="N-ACYLNEURAMINATE CYTIDYLYLTRANSFERASE"/>
    <property type="match status" value="1"/>
</dbReference>
<evidence type="ECO:0000256" key="3">
    <source>
        <dbReference type="ARBA" id="ARBA00011881"/>
    </source>
</evidence>
<sequence length="167" mass="18384">MVISDVDGVWTDGSLYKGKDNIELKKFSVSDGAAVALMREAGIKLALISGRYSSATEERAAELKIEDLYNGTLNKIPPYEALKEKYELSDDEIAYVGDDIIDIPVMERVAVPIATQNASPPCKDSAVHITKKSGGDGAFREAVEWILIKQDRLDSVINNLRLKVQKQ</sequence>